<proteinExistence type="predicted"/>
<feature type="region of interest" description="Disordered" evidence="1">
    <location>
        <begin position="1"/>
        <end position="23"/>
    </location>
</feature>
<feature type="compositionally biased region" description="Basic residues" evidence="1">
    <location>
        <begin position="1"/>
        <end position="13"/>
    </location>
</feature>
<dbReference type="AlphaFoldDB" id="A0AAD2ZGM8"/>
<feature type="compositionally biased region" description="Basic and acidic residues" evidence="1">
    <location>
        <begin position="14"/>
        <end position="23"/>
    </location>
</feature>
<evidence type="ECO:0000256" key="1">
    <source>
        <dbReference type="SAM" id="MobiDB-lite"/>
    </source>
</evidence>
<feature type="region of interest" description="Disordered" evidence="1">
    <location>
        <begin position="44"/>
        <end position="68"/>
    </location>
</feature>
<evidence type="ECO:0000313" key="3">
    <source>
        <dbReference type="EMBL" id="EMR4588039.1"/>
    </source>
</evidence>
<organism evidence="2">
    <name type="scientific">Providencia rettgeri</name>
    <dbReference type="NCBI Taxonomy" id="587"/>
    <lineage>
        <taxon>Bacteria</taxon>
        <taxon>Pseudomonadati</taxon>
        <taxon>Pseudomonadota</taxon>
        <taxon>Gammaproteobacteria</taxon>
        <taxon>Enterobacterales</taxon>
        <taxon>Morganellaceae</taxon>
        <taxon>Providencia</taxon>
    </lineage>
</organism>
<gene>
    <name evidence="3" type="ORF">M0K77_000289</name>
    <name evidence="2" type="ORF">M0K77_RS01445</name>
</gene>
<reference evidence="2" key="1">
    <citation type="submission" date="2023-10" db="EMBL/GenBank/DDBJ databases">
        <authorList>
            <consortium name="Clinical and Environmental Microbiology Branch: Whole genome sequencing antimicrobial resistance pathogens in the healthcare setting"/>
        </authorList>
    </citation>
    <scope>NUCLEOTIDE SEQUENCE</scope>
    <source>
        <strain evidence="2">2020QW-00022</strain>
    </source>
</reference>
<accession>A0AAD2ZGM8</accession>
<dbReference type="EMBL" id="ABEXCJ040000001">
    <property type="protein sequence ID" value="ELR5215852.1"/>
    <property type="molecule type" value="Genomic_DNA"/>
</dbReference>
<sequence length="68" mass="8131">MNSRQRYKLRRKEKRMEQRKEESRKVNSFDVMAQIIVELKKLKSAPDTRKQPRLRKPIMSDGSITARG</sequence>
<evidence type="ECO:0000313" key="2">
    <source>
        <dbReference type="EMBL" id="ELR5215852.1"/>
    </source>
</evidence>
<protein>
    <submittedName>
        <fullName evidence="2">Uncharacterized protein</fullName>
    </submittedName>
</protein>
<name>A0AAD2ZGM8_PRORE</name>
<comment type="caution">
    <text evidence="2">The sequence shown here is derived from an EMBL/GenBank/DDBJ whole genome shotgun (WGS) entry which is preliminary data.</text>
</comment>
<dbReference type="EMBL" id="ABEXCJ050000001">
    <property type="protein sequence ID" value="EMR4588039.1"/>
    <property type="molecule type" value="Genomic_DNA"/>
</dbReference>